<gene>
    <name evidence="1" type="ORF">GPUH_LOCUS25081</name>
</gene>
<sequence>MLPKKSPTDNDVLVEELAYQLHNHPHYHLHVPATEFDNPLSKTGTTNKTLSSAELQELLEYFDPLYPRKIGA</sequence>
<evidence type="ECO:0000313" key="2">
    <source>
        <dbReference type="Proteomes" id="UP000271098"/>
    </source>
</evidence>
<reference evidence="1 2" key="1">
    <citation type="submission" date="2018-11" db="EMBL/GenBank/DDBJ databases">
        <authorList>
            <consortium name="Pathogen Informatics"/>
        </authorList>
    </citation>
    <scope>NUCLEOTIDE SEQUENCE [LARGE SCALE GENOMIC DNA]</scope>
</reference>
<dbReference type="EMBL" id="UYRT01103650">
    <property type="protein sequence ID" value="VDN43729.1"/>
    <property type="molecule type" value="Genomic_DNA"/>
</dbReference>
<dbReference type="Proteomes" id="UP000271098">
    <property type="component" value="Unassembled WGS sequence"/>
</dbReference>
<dbReference type="AlphaFoldDB" id="A0A3P7RSJ7"/>
<keyword evidence="2" id="KW-1185">Reference proteome</keyword>
<proteinExistence type="predicted"/>
<name>A0A3P7RSJ7_9BILA</name>
<organism evidence="1 2">
    <name type="scientific">Gongylonema pulchrum</name>
    <dbReference type="NCBI Taxonomy" id="637853"/>
    <lineage>
        <taxon>Eukaryota</taxon>
        <taxon>Metazoa</taxon>
        <taxon>Ecdysozoa</taxon>
        <taxon>Nematoda</taxon>
        <taxon>Chromadorea</taxon>
        <taxon>Rhabditida</taxon>
        <taxon>Spirurina</taxon>
        <taxon>Spiruromorpha</taxon>
        <taxon>Spiruroidea</taxon>
        <taxon>Gongylonematidae</taxon>
        <taxon>Gongylonema</taxon>
    </lineage>
</organism>
<protein>
    <submittedName>
        <fullName evidence="1">Uncharacterized protein</fullName>
    </submittedName>
</protein>
<accession>A0A3P7RSJ7</accession>
<evidence type="ECO:0000313" key="1">
    <source>
        <dbReference type="EMBL" id="VDN43729.1"/>
    </source>
</evidence>